<dbReference type="PROSITE" id="PS00512">
    <property type="entry name" value="ALPHA_GALACTOSIDASE"/>
    <property type="match status" value="1"/>
</dbReference>
<dbReference type="SUPFAM" id="SSF51445">
    <property type="entry name" value="(Trans)glycosidases"/>
    <property type="match status" value="1"/>
</dbReference>
<dbReference type="InterPro" id="IPR038637">
    <property type="entry name" value="NPCBM_sf"/>
</dbReference>
<dbReference type="AlphaFoldDB" id="A0A0K1JLK2"/>
<dbReference type="Pfam" id="PF17801">
    <property type="entry name" value="Melibiase_C"/>
    <property type="match status" value="1"/>
</dbReference>
<sequence length="668" mass="69448">MVSGLGVAAAAPSVGATSAPTSPPAAATTAGADLPTPLMGFNDWNSFGCNVSEKLIKATADLFVTQGYKDAGYNYVNIDDCWMTKQRDPATNRLVADPVKFPSGMKAVADYVHSKGLKIGIYESAGTKTCAGYPGSLGYESTDAQTFADWGYDLLKYDNCNHLGDTTQAQYITRYKKMGDALKATGRPIVYSLCEWGNLEPWTWAKDKVGAPMWRTTGDISDSWSSMLSILTSNAKLDTFAGPGGWNDPDMLEVGNGGMTDTEYRTHFSMWSIMAAPLIIGSDLRTESPETRDILLNKDVIAIDQDAKGVQGKEIENAGGRHVFVKPLANGDVAVALLNETDAPALIDTTAAAAGLTGHPSYYLKDLWSKETTQTTGVISSSVPAHGTVLYRVSPAGSKVYPPQTTLSGSAPTAYPDGPSLVKPGQTVVVTTTFTNHGTQKVTNASTGLSAPGGWSVRPVGKTRTATVKPGGTSVVTWAVTAPSTLRPGTTSLSATTTYLLKDGRQVSTAGGTALQYAVPIGTGTVALGGASWVSTSNAWGPVERNTSNGEDAAGDGSTITIQGKTFAEGIGTNAPSEVTMFLDGACTSVTANVGLDDETGEKGNAAGFEIWADGVKVASTDMTSADPARTLTAQVPHAAFVTLRATDGGDGANYDHADWGGATASCG</sequence>
<protein>
    <recommendedName>
        <fullName evidence="3 8">Alpha-galactosidase</fullName>
        <ecNumber evidence="3 8">3.2.1.22</ecNumber>
    </recommendedName>
    <alternativeName>
        <fullName evidence="8">Melibiase</fullName>
    </alternativeName>
</protein>
<proteinExistence type="inferred from homology"/>
<organism evidence="10 11">
    <name type="scientific">Luteipulveratus mongoliensis</name>
    <dbReference type="NCBI Taxonomy" id="571913"/>
    <lineage>
        <taxon>Bacteria</taxon>
        <taxon>Bacillati</taxon>
        <taxon>Actinomycetota</taxon>
        <taxon>Actinomycetes</taxon>
        <taxon>Micrococcales</taxon>
        <taxon>Dermacoccaceae</taxon>
        <taxon>Luteipulveratus</taxon>
    </lineage>
</organism>
<dbReference type="InterPro" id="IPR008979">
    <property type="entry name" value="Galactose-bd-like_sf"/>
</dbReference>
<evidence type="ECO:0000256" key="4">
    <source>
        <dbReference type="ARBA" id="ARBA00022729"/>
    </source>
</evidence>
<dbReference type="InterPro" id="IPR013785">
    <property type="entry name" value="Aldolase_TIM"/>
</dbReference>
<dbReference type="Gene3D" id="2.60.40.1180">
    <property type="entry name" value="Golgi alpha-mannosidase II"/>
    <property type="match status" value="1"/>
</dbReference>
<dbReference type="STRING" id="571913.VV02_19070"/>
<dbReference type="Pfam" id="PF16499">
    <property type="entry name" value="Melibiase_2"/>
    <property type="match status" value="1"/>
</dbReference>
<evidence type="ECO:0000256" key="3">
    <source>
        <dbReference type="ARBA" id="ARBA00012755"/>
    </source>
</evidence>
<accession>A0A0K1JLK2</accession>
<dbReference type="InterPro" id="IPR041233">
    <property type="entry name" value="Melibiase_C"/>
</dbReference>
<dbReference type="EMBL" id="CP011112">
    <property type="protein sequence ID" value="AKU17455.1"/>
    <property type="molecule type" value="Genomic_DNA"/>
</dbReference>
<dbReference type="Pfam" id="PF08305">
    <property type="entry name" value="NPCBM"/>
    <property type="match status" value="1"/>
</dbReference>
<evidence type="ECO:0000256" key="2">
    <source>
        <dbReference type="ARBA" id="ARBA00009743"/>
    </source>
</evidence>
<evidence type="ECO:0000256" key="6">
    <source>
        <dbReference type="ARBA" id="ARBA00023157"/>
    </source>
</evidence>
<keyword evidence="4" id="KW-0732">Signal</keyword>
<reference evidence="10 11" key="1">
    <citation type="submission" date="2015-03" db="EMBL/GenBank/DDBJ databases">
        <title>Luteipulveratus halotolerans sp. nov., a novel actinobacterium (Dermacoccaceae) from Sarawak, Malaysia.</title>
        <authorList>
            <person name="Juboi H."/>
            <person name="Basik A."/>
            <person name="Shamsul S.S."/>
            <person name="Arnold P."/>
            <person name="Schmitt E.K."/>
            <person name="Sanglier J.-J."/>
            <person name="Yeo T."/>
        </authorList>
    </citation>
    <scope>NUCLEOTIDE SEQUENCE [LARGE SCALE GENOMIC DNA]</scope>
    <source>
        <strain evidence="10 11">MN07-A0370</strain>
    </source>
</reference>
<dbReference type="InterPro" id="IPR013222">
    <property type="entry name" value="Glyco_hyd_98_carb-bd"/>
</dbReference>
<dbReference type="PANTHER" id="PTHR11452:SF75">
    <property type="entry name" value="ALPHA-GALACTOSIDASE MEL1"/>
    <property type="match status" value="1"/>
</dbReference>
<comment type="catalytic activity">
    <reaction evidence="1 8">
        <text>Hydrolysis of terminal, non-reducing alpha-D-galactose residues in alpha-D-galactosides, including galactose oligosaccharides, galactomannans and galactolipids.</text>
        <dbReference type="EC" id="3.2.1.22"/>
    </reaction>
</comment>
<keyword evidence="7 8" id="KW-0326">Glycosidase</keyword>
<dbReference type="InterPro" id="IPR018905">
    <property type="entry name" value="A-galactase_NEW3"/>
</dbReference>
<dbReference type="InterPro" id="IPR013780">
    <property type="entry name" value="Glyco_hydro_b"/>
</dbReference>
<dbReference type="GO" id="GO:0004557">
    <property type="term" value="F:alpha-galactosidase activity"/>
    <property type="evidence" value="ECO:0007669"/>
    <property type="project" value="UniProtKB-EC"/>
</dbReference>
<dbReference type="EC" id="3.2.1.22" evidence="3 8"/>
<gene>
    <name evidence="10" type="ORF">VV02_19070</name>
</gene>
<dbReference type="FunFam" id="3.20.20.70:FF:000202">
    <property type="entry name" value="Alpha-galactosidase"/>
    <property type="match status" value="1"/>
</dbReference>
<comment type="similarity">
    <text evidence="2 8">Belongs to the glycosyl hydrolase 27 family.</text>
</comment>
<evidence type="ECO:0000313" key="10">
    <source>
        <dbReference type="EMBL" id="AKU17455.1"/>
    </source>
</evidence>
<evidence type="ECO:0000256" key="5">
    <source>
        <dbReference type="ARBA" id="ARBA00022801"/>
    </source>
</evidence>
<dbReference type="InterPro" id="IPR000111">
    <property type="entry name" value="Glyco_hydro_27/36_CS"/>
</dbReference>
<dbReference type="Gene3D" id="2.60.120.1060">
    <property type="entry name" value="NPCBM/NEW2 domain"/>
    <property type="match status" value="1"/>
</dbReference>
<dbReference type="SMART" id="SM00776">
    <property type="entry name" value="NPCBM"/>
    <property type="match status" value="1"/>
</dbReference>
<keyword evidence="11" id="KW-1185">Reference proteome</keyword>
<evidence type="ECO:0000313" key="11">
    <source>
        <dbReference type="Proteomes" id="UP000066480"/>
    </source>
</evidence>
<dbReference type="SUPFAM" id="SSF49785">
    <property type="entry name" value="Galactose-binding domain-like"/>
    <property type="match status" value="1"/>
</dbReference>
<dbReference type="PATRIC" id="fig|571913.6.peg.3863"/>
<evidence type="ECO:0000256" key="8">
    <source>
        <dbReference type="RuleBase" id="RU361168"/>
    </source>
</evidence>
<dbReference type="KEGG" id="lmoi:VV02_19070"/>
<keyword evidence="5 8" id="KW-0378">Hydrolase</keyword>
<feature type="domain" description="Glycosyl hydrolase family 98 putative carbohydrate-binding module" evidence="9">
    <location>
        <begin position="522"/>
        <end position="667"/>
    </location>
</feature>
<dbReference type="Gene3D" id="3.20.20.70">
    <property type="entry name" value="Aldolase class I"/>
    <property type="match status" value="1"/>
</dbReference>
<dbReference type="PRINTS" id="PR00740">
    <property type="entry name" value="GLHYDRLASE27"/>
</dbReference>
<dbReference type="CDD" id="cd14792">
    <property type="entry name" value="GH27"/>
    <property type="match status" value="1"/>
</dbReference>
<dbReference type="InterPro" id="IPR017853">
    <property type="entry name" value="GH"/>
</dbReference>
<dbReference type="InterPro" id="IPR002241">
    <property type="entry name" value="Glyco_hydro_27"/>
</dbReference>
<dbReference type="Gene3D" id="2.60.40.10">
    <property type="entry name" value="Immunoglobulins"/>
    <property type="match status" value="1"/>
</dbReference>
<evidence type="ECO:0000256" key="7">
    <source>
        <dbReference type="ARBA" id="ARBA00023295"/>
    </source>
</evidence>
<evidence type="ECO:0000259" key="9">
    <source>
        <dbReference type="SMART" id="SM00776"/>
    </source>
</evidence>
<evidence type="ECO:0000256" key="1">
    <source>
        <dbReference type="ARBA" id="ARBA00001255"/>
    </source>
</evidence>
<dbReference type="GO" id="GO:0016052">
    <property type="term" value="P:carbohydrate catabolic process"/>
    <property type="evidence" value="ECO:0007669"/>
    <property type="project" value="UniProtKB-ARBA"/>
</dbReference>
<dbReference type="InterPro" id="IPR013783">
    <property type="entry name" value="Ig-like_fold"/>
</dbReference>
<dbReference type="Proteomes" id="UP000066480">
    <property type="component" value="Chromosome"/>
</dbReference>
<name>A0A0K1JLK2_9MICO</name>
<keyword evidence="6 8" id="KW-1015">Disulfide bond</keyword>
<dbReference type="PANTHER" id="PTHR11452">
    <property type="entry name" value="ALPHA-GALACTOSIDASE/ALPHA-N-ACETYLGALACTOSAMINIDASE"/>
    <property type="match status" value="1"/>
</dbReference>
<dbReference type="Pfam" id="PF10633">
    <property type="entry name" value="NPCBM_assoc"/>
    <property type="match status" value="1"/>
</dbReference>
<dbReference type="SUPFAM" id="SSF51011">
    <property type="entry name" value="Glycosyl hydrolase domain"/>
    <property type="match status" value="1"/>
</dbReference>